<dbReference type="AlphaFoldDB" id="S2SG28"/>
<dbReference type="PROSITE" id="PS50404">
    <property type="entry name" value="GST_NTER"/>
    <property type="match status" value="1"/>
</dbReference>
<dbReference type="CDD" id="cd03057">
    <property type="entry name" value="GST_N_Beta"/>
    <property type="match status" value="1"/>
</dbReference>
<sequence>MLKLFYASGTSAMAPHILLTDAGLNFELEKVNLDQKTWRGGDYDQINAKSYVPTLQIAPEQYLTECAVILEYIDFQARQNDGSNYATDEYWQER</sequence>
<comment type="caution">
    <text evidence="2">The sequence shown here is derived from an EMBL/GenBank/DDBJ whole genome shotgun (WGS) entry which is preliminary data.</text>
</comment>
<proteinExistence type="predicted"/>
<accession>S2SG28</accession>
<dbReference type="Pfam" id="PF02798">
    <property type="entry name" value="GST_N"/>
    <property type="match status" value="1"/>
</dbReference>
<evidence type="ECO:0000313" key="3">
    <source>
        <dbReference type="Proteomes" id="UP000014243"/>
    </source>
</evidence>
<feature type="non-terminal residue" evidence="2">
    <location>
        <position position="94"/>
    </location>
</feature>
<dbReference type="InterPro" id="IPR036249">
    <property type="entry name" value="Thioredoxin-like_sf"/>
</dbReference>
<feature type="domain" description="GST N-terminal" evidence="1">
    <location>
        <begin position="1"/>
        <end position="81"/>
    </location>
</feature>
<gene>
    <name evidence="2" type="ORF">Lpp126_00567</name>
</gene>
<evidence type="ECO:0000259" key="1">
    <source>
        <dbReference type="PROSITE" id="PS50404"/>
    </source>
</evidence>
<reference evidence="2 3" key="1">
    <citation type="journal article" date="2013" name="PLoS ONE">
        <title>Lactobacillus paracasei comparative genomics: towards species pan-genome definition and exploitation of diversity.</title>
        <authorList>
            <person name="Smokvina T."/>
            <person name="Wels M."/>
            <person name="Polka J."/>
            <person name="Chervaux C."/>
            <person name="Brisse S."/>
            <person name="Boekhorst J."/>
            <person name="van Hylckama Vlieg J.E."/>
            <person name="Siezen R.J."/>
        </authorList>
    </citation>
    <scope>NUCLEOTIDE SEQUENCE [LARGE SCALE GENOMIC DNA]</scope>
    <source>
        <strain evidence="2 3">Lpp126</strain>
    </source>
</reference>
<dbReference type="EMBL" id="ANKC01000033">
    <property type="protein sequence ID" value="EPC89362.1"/>
    <property type="molecule type" value="Genomic_DNA"/>
</dbReference>
<organism evidence="2 3">
    <name type="scientific">Lacticaseibacillus paracasei subsp. paracasei Lpp126</name>
    <dbReference type="NCBI Taxonomy" id="1256206"/>
    <lineage>
        <taxon>Bacteria</taxon>
        <taxon>Bacillati</taxon>
        <taxon>Bacillota</taxon>
        <taxon>Bacilli</taxon>
        <taxon>Lactobacillales</taxon>
        <taxon>Lactobacillaceae</taxon>
        <taxon>Lacticaseibacillus</taxon>
    </lineage>
</organism>
<protein>
    <submittedName>
        <fullName evidence="2">Glutathione S-transferase GstA</fullName>
    </submittedName>
</protein>
<keyword evidence="2" id="KW-0808">Transferase</keyword>
<dbReference type="InterPro" id="IPR004045">
    <property type="entry name" value="Glutathione_S-Trfase_N"/>
</dbReference>
<dbReference type="GO" id="GO:0016740">
    <property type="term" value="F:transferase activity"/>
    <property type="evidence" value="ECO:0007669"/>
    <property type="project" value="UniProtKB-KW"/>
</dbReference>
<dbReference type="SUPFAM" id="SSF52833">
    <property type="entry name" value="Thioredoxin-like"/>
    <property type="match status" value="1"/>
</dbReference>
<dbReference type="Proteomes" id="UP000014243">
    <property type="component" value="Unassembled WGS sequence"/>
</dbReference>
<name>S2SG28_LACPA</name>
<dbReference type="Gene3D" id="3.40.30.10">
    <property type="entry name" value="Glutaredoxin"/>
    <property type="match status" value="1"/>
</dbReference>
<evidence type="ECO:0000313" key="2">
    <source>
        <dbReference type="EMBL" id="EPC89362.1"/>
    </source>
</evidence>